<keyword evidence="4" id="KW-1003">Cell membrane</keyword>
<evidence type="ECO:0000256" key="11">
    <source>
        <dbReference type="ARBA" id="ARBA00023136"/>
    </source>
</evidence>
<dbReference type="InterPro" id="IPR002902">
    <property type="entry name" value="GNK2"/>
</dbReference>
<comment type="subcellular location">
    <subcellularLocation>
        <location evidence="1">Cell membrane</location>
        <topology evidence="1">Single-pass type I membrane protein</topology>
    </subcellularLocation>
</comment>
<feature type="domain" description="Gnk2-homologous" evidence="17">
    <location>
        <begin position="133"/>
        <end position="243"/>
    </location>
</feature>
<evidence type="ECO:0000256" key="10">
    <source>
        <dbReference type="ARBA" id="ARBA00022989"/>
    </source>
</evidence>
<dbReference type="PROSITE" id="PS00108">
    <property type="entry name" value="PROTEIN_KINASE_ST"/>
    <property type="match status" value="1"/>
</dbReference>
<dbReference type="SMART" id="SM00220">
    <property type="entry name" value="S_TKc"/>
    <property type="match status" value="1"/>
</dbReference>
<evidence type="ECO:0000256" key="2">
    <source>
        <dbReference type="ARBA" id="ARBA00008536"/>
    </source>
</evidence>
<keyword evidence="13" id="KW-0325">Glycoprotein</keyword>
<dbReference type="FunFam" id="3.30.430.20:FF:000016">
    <property type="entry name" value="Cysteine-rich receptor-like protein kinase 10"/>
    <property type="match status" value="1"/>
</dbReference>
<keyword evidence="9" id="KW-0067">ATP-binding</keyword>
<evidence type="ECO:0000256" key="15">
    <source>
        <dbReference type="SAM" id="SignalP"/>
    </source>
</evidence>
<dbReference type="CDD" id="cd23509">
    <property type="entry name" value="Gnk2-like"/>
    <property type="match status" value="2"/>
</dbReference>
<keyword evidence="5 14" id="KW-0812">Transmembrane</keyword>
<feature type="signal peptide" evidence="15">
    <location>
        <begin position="1"/>
        <end position="22"/>
    </location>
</feature>
<evidence type="ECO:0000256" key="9">
    <source>
        <dbReference type="ARBA" id="ARBA00022840"/>
    </source>
</evidence>
<feature type="domain" description="Gnk2-homologous" evidence="17">
    <location>
        <begin position="23"/>
        <end position="127"/>
    </location>
</feature>
<name>A0AAV5FJK2_ELECO</name>
<dbReference type="GO" id="GO:0004672">
    <property type="term" value="F:protein kinase activity"/>
    <property type="evidence" value="ECO:0007669"/>
    <property type="project" value="InterPro"/>
</dbReference>
<keyword evidence="8" id="KW-0547">Nucleotide-binding</keyword>
<dbReference type="FunFam" id="1.10.510.10:FF:000240">
    <property type="entry name" value="Lectin-domain containing receptor kinase A4.3"/>
    <property type="match status" value="1"/>
</dbReference>
<dbReference type="EMBL" id="BQKI01000086">
    <property type="protein sequence ID" value="GJN35073.1"/>
    <property type="molecule type" value="Genomic_DNA"/>
</dbReference>
<accession>A0AAV5FJK2</accession>
<dbReference type="Gene3D" id="3.30.430.20">
    <property type="entry name" value="Gnk2 domain, C-X8-C-X2-C motif"/>
    <property type="match status" value="2"/>
</dbReference>
<feature type="transmembrane region" description="Helical" evidence="14">
    <location>
        <begin position="259"/>
        <end position="277"/>
    </location>
</feature>
<dbReference type="Gene3D" id="1.10.510.10">
    <property type="entry name" value="Transferase(Phosphotransferase) domain 1"/>
    <property type="match status" value="1"/>
</dbReference>
<feature type="chain" id="PRO_5043394420" evidence="15">
    <location>
        <begin position="23"/>
        <end position="605"/>
    </location>
</feature>
<evidence type="ECO:0000256" key="5">
    <source>
        <dbReference type="ARBA" id="ARBA00022692"/>
    </source>
</evidence>
<dbReference type="Proteomes" id="UP001054889">
    <property type="component" value="Unassembled WGS sequence"/>
</dbReference>
<evidence type="ECO:0000256" key="1">
    <source>
        <dbReference type="ARBA" id="ARBA00004251"/>
    </source>
</evidence>
<keyword evidence="19" id="KW-1185">Reference proteome</keyword>
<dbReference type="InterPro" id="IPR011009">
    <property type="entry name" value="Kinase-like_dom_sf"/>
</dbReference>
<evidence type="ECO:0000256" key="3">
    <source>
        <dbReference type="ARBA" id="ARBA00010217"/>
    </source>
</evidence>
<feature type="domain" description="Protein kinase" evidence="16">
    <location>
        <begin position="301"/>
        <end position="576"/>
    </location>
</feature>
<reference evidence="18" key="1">
    <citation type="journal article" date="2018" name="DNA Res.">
        <title>Multiple hybrid de novo genome assembly of finger millet, an orphan allotetraploid crop.</title>
        <authorList>
            <person name="Hatakeyama M."/>
            <person name="Aluri S."/>
            <person name="Balachadran M.T."/>
            <person name="Sivarajan S.R."/>
            <person name="Patrignani A."/>
            <person name="Gruter S."/>
            <person name="Poveda L."/>
            <person name="Shimizu-Inatsugi R."/>
            <person name="Baeten J."/>
            <person name="Francoijs K.J."/>
            <person name="Nataraja K.N."/>
            <person name="Reddy Y.A.N."/>
            <person name="Phadnis S."/>
            <person name="Ravikumar R.L."/>
            <person name="Schlapbach R."/>
            <person name="Sreeman S.M."/>
            <person name="Shimizu K.K."/>
        </authorList>
    </citation>
    <scope>NUCLEOTIDE SEQUENCE</scope>
</reference>
<gene>
    <name evidence="18" type="primary">gb23806</name>
    <name evidence="18" type="ORF">PR202_gb23806</name>
</gene>
<dbReference type="Pfam" id="PF00069">
    <property type="entry name" value="Pkinase"/>
    <property type="match status" value="1"/>
</dbReference>
<evidence type="ECO:0000259" key="17">
    <source>
        <dbReference type="PROSITE" id="PS51473"/>
    </source>
</evidence>
<comment type="similarity">
    <text evidence="2">In the N-terminal section; belongs to the leguminous lectin family.</text>
</comment>
<keyword evidence="10 14" id="KW-1133">Transmembrane helix</keyword>
<evidence type="ECO:0000256" key="14">
    <source>
        <dbReference type="SAM" id="Phobius"/>
    </source>
</evidence>
<evidence type="ECO:0000313" key="19">
    <source>
        <dbReference type="Proteomes" id="UP001054889"/>
    </source>
</evidence>
<dbReference type="InterPro" id="IPR050528">
    <property type="entry name" value="L-type_Lectin-RKs"/>
</dbReference>
<evidence type="ECO:0000313" key="18">
    <source>
        <dbReference type="EMBL" id="GJN35073.1"/>
    </source>
</evidence>
<dbReference type="InterPro" id="IPR008271">
    <property type="entry name" value="Ser/Thr_kinase_AS"/>
</dbReference>
<protein>
    <submittedName>
        <fullName evidence="18">Uncharacterized protein</fullName>
    </submittedName>
</protein>
<dbReference type="AlphaFoldDB" id="A0AAV5FJK2"/>
<keyword evidence="11 14" id="KW-0472">Membrane</keyword>
<evidence type="ECO:0000259" key="16">
    <source>
        <dbReference type="PROSITE" id="PS50011"/>
    </source>
</evidence>
<dbReference type="GO" id="GO:0002229">
    <property type="term" value="P:defense response to oomycetes"/>
    <property type="evidence" value="ECO:0007669"/>
    <property type="project" value="UniProtKB-ARBA"/>
</dbReference>
<dbReference type="PANTHER" id="PTHR27007">
    <property type="match status" value="1"/>
</dbReference>
<sequence length="605" mass="67272">MAPRRFLVLVLAVVSLLAGGIALVAGQACSTTGNFTSGSQYQVNLLNLIGDLPQSTMDNGGFAESTAGSAPDKVFGLAMCYADRDATQCRDCFRDMYRDVVQSKCRFSREAKACYDACFLRYSDLSFSGVADLGISHYVWGVNSYVSDMESMNASRWSLMTGLVPEAASSPLRFANDSKEYTDSQGSTQVMYGLAQCTRDLSASECTRCLNKFVAELSSSRPNNTYGTVKGYSCYVAYRVGIDLGITILPVTAPPPAPVHPPVVFIICTGILVWFLLRRCRKKPRQIEHDTTDEKALQDEFEKQAGPRRFRYGELEVATNFFSEDKKLGEGGFESGRKEYISEVKIISQLRHRNLVQLIGWCHDGSKLLLVYQLMPTGSLDAHIHDQNNIMSWQLRYEIVLGIGSALLYLHQDSEQCILHRDIKPSNIMLDASFVAKLGDFGLARLIDRDRQSYTTAQAGTMWYMDPECMFSGTASTSSDVYSFGVVLLEIACGRRSIVVVSNTEEYASIHLVDWVWEHYGRGRILDAADVRLNGDFDAKEMESVLVTGLWCAHPERNLRPSIRQAINVLRLDAALPKLPKKMPVSNYLSPFSKRGSEPSTQGCH</sequence>
<dbReference type="GO" id="GO:0005524">
    <property type="term" value="F:ATP binding"/>
    <property type="evidence" value="ECO:0007669"/>
    <property type="project" value="UniProtKB-KW"/>
</dbReference>
<dbReference type="SUPFAM" id="SSF56112">
    <property type="entry name" value="Protein kinase-like (PK-like)"/>
    <property type="match status" value="1"/>
</dbReference>
<dbReference type="PROSITE" id="PS50011">
    <property type="entry name" value="PROTEIN_KINASE_DOM"/>
    <property type="match status" value="1"/>
</dbReference>
<proteinExistence type="inferred from homology"/>
<evidence type="ECO:0000256" key="12">
    <source>
        <dbReference type="ARBA" id="ARBA00023170"/>
    </source>
</evidence>
<dbReference type="GO" id="GO:0005886">
    <property type="term" value="C:plasma membrane"/>
    <property type="evidence" value="ECO:0007669"/>
    <property type="project" value="UniProtKB-SubCell"/>
</dbReference>
<keyword evidence="6 15" id="KW-0732">Signal</keyword>
<evidence type="ECO:0000256" key="13">
    <source>
        <dbReference type="ARBA" id="ARBA00023180"/>
    </source>
</evidence>
<dbReference type="Pfam" id="PF01657">
    <property type="entry name" value="Stress-antifung"/>
    <property type="match status" value="2"/>
</dbReference>
<evidence type="ECO:0000256" key="8">
    <source>
        <dbReference type="ARBA" id="ARBA00022741"/>
    </source>
</evidence>
<keyword evidence="7" id="KW-0677">Repeat</keyword>
<dbReference type="InterPro" id="IPR000719">
    <property type="entry name" value="Prot_kinase_dom"/>
</dbReference>
<organism evidence="18 19">
    <name type="scientific">Eleusine coracana subsp. coracana</name>
    <dbReference type="NCBI Taxonomy" id="191504"/>
    <lineage>
        <taxon>Eukaryota</taxon>
        <taxon>Viridiplantae</taxon>
        <taxon>Streptophyta</taxon>
        <taxon>Embryophyta</taxon>
        <taxon>Tracheophyta</taxon>
        <taxon>Spermatophyta</taxon>
        <taxon>Magnoliopsida</taxon>
        <taxon>Liliopsida</taxon>
        <taxon>Poales</taxon>
        <taxon>Poaceae</taxon>
        <taxon>PACMAD clade</taxon>
        <taxon>Chloridoideae</taxon>
        <taxon>Cynodonteae</taxon>
        <taxon>Eleusininae</taxon>
        <taxon>Eleusine</taxon>
    </lineage>
</organism>
<evidence type="ECO:0000256" key="7">
    <source>
        <dbReference type="ARBA" id="ARBA00022737"/>
    </source>
</evidence>
<evidence type="ECO:0000256" key="4">
    <source>
        <dbReference type="ARBA" id="ARBA00022475"/>
    </source>
</evidence>
<dbReference type="PROSITE" id="PS51473">
    <property type="entry name" value="GNK2"/>
    <property type="match status" value="2"/>
</dbReference>
<keyword evidence="12" id="KW-0675">Receptor</keyword>
<evidence type="ECO:0000256" key="6">
    <source>
        <dbReference type="ARBA" id="ARBA00022729"/>
    </source>
</evidence>
<comment type="caution">
    <text evidence="18">The sequence shown here is derived from an EMBL/GenBank/DDBJ whole genome shotgun (WGS) entry which is preliminary data.</text>
</comment>
<dbReference type="PROSITE" id="PS51257">
    <property type="entry name" value="PROKAR_LIPOPROTEIN"/>
    <property type="match status" value="1"/>
</dbReference>
<reference evidence="18" key="2">
    <citation type="submission" date="2021-12" db="EMBL/GenBank/DDBJ databases">
        <title>Resequencing data analysis of finger millet.</title>
        <authorList>
            <person name="Hatakeyama M."/>
            <person name="Aluri S."/>
            <person name="Balachadran M.T."/>
            <person name="Sivarajan S.R."/>
            <person name="Poveda L."/>
            <person name="Shimizu-Inatsugi R."/>
            <person name="Schlapbach R."/>
            <person name="Sreeman S.M."/>
            <person name="Shimizu K.K."/>
        </authorList>
    </citation>
    <scope>NUCLEOTIDE SEQUENCE</scope>
</reference>
<dbReference type="Gene3D" id="3.30.200.20">
    <property type="entry name" value="Phosphorylase Kinase, domain 1"/>
    <property type="match status" value="1"/>
</dbReference>
<comment type="similarity">
    <text evidence="3">In the C-terminal section; belongs to the protein kinase superfamily. Ser/Thr protein kinase family.</text>
</comment>
<dbReference type="InterPro" id="IPR038408">
    <property type="entry name" value="GNK2_sf"/>
</dbReference>